<accession>C3YTI3</accession>
<feature type="compositionally biased region" description="Basic and acidic residues" evidence="2">
    <location>
        <begin position="291"/>
        <end position="307"/>
    </location>
</feature>
<dbReference type="InterPro" id="IPR039284">
    <property type="entry name" value="CCDC159/163"/>
</dbReference>
<evidence type="ECO:0000313" key="3">
    <source>
        <dbReference type="EMBL" id="EEN56550.1"/>
    </source>
</evidence>
<feature type="compositionally biased region" description="Polar residues" evidence="2">
    <location>
        <begin position="308"/>
        <end position="317"/>
    </location>
</feature>
<sequence>MSSMYRPSQVDWENKFSSIVRETEANLAKVQERLNAARTPTGSSLEYPGHGDSFRPSREPVTSTPKRRTVRFSDPSNLSTEPLHISTKENIDSGHAPAMWTLLSQKLEMQSKVIETLKRTVENLERDRDQQKSKVKDLENDLRVLNDRLSERGVDLQTEMKMERWCNHPVFVSPDDLRVLNDRLSERGVDLQTEMKMERWRREVAAEVQTLQGELQNVRRARDGERYGSDGVSALSRELHESKRFLQEECESLRREIEGMKTRIVKQEVDLATQISQTRDISRRQDHLDKTVKSLQDSHRSQSHDTSRVSADQSETLKQIKELKNSVGSIQRQIDRTRGETNQRRNRQTDNTRDNSKYKRRPYISKGSRMTGVFDTSDIDTDDLSSPSVASHKSSDFSYNMDYLRPRPAATHRDNDLNSLSPSLSPSLDVTLNLDDLDPGDVSSDLDLDDDFL</sequence>
<dbReference type="eggNOG" id="ENOG502S0RA">
    <property type="taxonomic scope" value="Eukaryota"/>
</dbReference>
<name>C3YTI3_BRAFL</name>
<dbReference type="EMBL" id="GG666551">
    <property type="protein sequence ID" value="EEN56550.1"/>
    <property type="molecule type" value="Genomic_DNA"/>
</dbReference>
<proteinExistence type="predicted"/>
<feature type="coiled-coil region" evidence="1">
    <location>
        <begin position="107"/>
        <end position="148"/>
    </location>
</feature>
<gene>
    <name evidence="3" type="ORF">BRAFLDRAFT_70081</name>
</gene>
<feature type="compositionally biased region" description="Basic and acidic residues" evidence="2">
    <location>
        <begin position="333"/>
        <end position="357"/>
    </location>
</feature>
<reference evidence="3" key="1">
    <citation type="journal article" date="2008" name="Nature">
        <title>The amphioxus genome and the evolution of the chordate karyotype.</title>
        <authorList>
            <consortium name="US DOE Joint Genome Institute (JGI-PGF)"/>
            <person name="Putnam N.H."/>
            <person name="Butts T."/>
            <person name="Ferrier D.E.K."/>
            <person name="Furlong R.F."/>
            <person name="Hellsten U."/>
            <person name="Kawashima T."/>
            <person name="Robinson-Rechavi M."/>
            <person name="Shoguchi E."/>
            <person name="Terry A."/>
            <person name="Yu J.-K."/>
            <person name="Benito-Gutierrez E.L."/>
            <person name="Dubchak I."/>
            <person name="Garcia-Fernandez J."/>
            <person name="Gibson-Brown J.J."/>
            <person name="Grigoriev I.V."/>
            <person name="Horton A.C."/>
            <person name="de Jong P.J."/>
            <person name="Jurka J."/>
            <person name="Kapitonov V.V."/>
            <person name="Kohara Y."/>
            <person name="Kuroki Y."/>
            <person name="Lindquist E."/>
            <person name="Lucas S."/>
            <person name="Osoegawa K."/>
            <person name="Pennacchio L.A."/>
            <person name="Salamov A.A."/>
            <person name="Satou Y."/>
            <person name="Sauka-Spengler T."/>
            <person name="Schmutz J."/>
            <person name="Shin-I T."/>
            <person name="Toyoda A."/>
            <person name="Bronner-Fraser M."/>
            <person name="Fujiyama A."/>
            <person name="Holland L.Z."/>
            <person name="Holland P.W.H."/>
            <person name="Satoh N."/>
            <person name="Rokhsar D.S."/>
        </authorList>
    </citation>
    <scope>NUCLEOTIDE SEQUENCE [LARGE SCALE GENOMIC DNA]</scope>
    <source>
        <strain evidence="3">S238N-H82</strain>
        <tissue evidence="3">Testes</tissue>
    </source>
</reference>
<dbReference type="PANTHER" id="PTHR34533">
    <property type="entry name" value="TRANSMEMBRANE PROTEIN CCDC163"/>
    <property type="match status" value="1"/>
</dbReference>
<dbReference type="AlphaFoldDB" id="C3YTI3"/>
<keyword evidence="1" id="KW-0175">Coiled coil</keyword>
<protein>
    <submittedName>
        <fullName evidence="3">Uncharacterized protein</fullName>
    </submittedName>
</protein>
<feature type="region of interest" description="Disordered" evidence="2">
    <location>
        <begin position="291"/>
        <end position="401"/>
    </location>
</feature>
<feature type="region of interest" description="Disordered" evidence="2">
    <location>
        <begin position="35"/>
        <end position="82"/>
    </location>
</feature>
<dbReference type="PANTHER" id="PTHR34533:SF3">
    <property type="entry name" value="BICD FAMILY-LIKE CARGO ADAPTER 2"/>
    <property type="match status" value="1"/>
</dbReference>
<dbReference type="InParanoid" id="C3YTI3"/>
<evidence type="ECO:0000256" key="2">
    <source>
        <dbReference type="SAM" id="MobiDB-lite"/>
    </source>
</evidence>
<feature type="coiled-coil region" evidence="1">
    <location>
        <begin position="201"/>
        <end position="270"/>
    </location>
</feature>
<feature type="compositionally biased region" description="Polar residues" evidence="2">
    <location>
        <begin position="389"/>
        <end position="398"/>
    </location>
</feature>
<evidence type="ECO:0000256" key="1">
    <source>
        <dbReference type="SAM" id="Coils"/>
    </source>
</evidence>
<organism>
    <name type="scientific">Branchiostoma floridae</name>
    <name type="common">Florida lancelet</name>
    <name type="synonym">Amphioxus</name>
    <dbReference type="NCBI Taxonomy" id="7739"/>
    <lineage>
        <taxon>Eukaryota</taxon>
        <taxon>Metazoa</taxon>
        <taxon>Chordata</taxon>
        <taxon>Cephalochordata</taxon>
        <taxon>Leptocardii</taxon>
        <taxon>Amphioxiformes</taxon>
        <taxon>Branchiostomatidae</taxon>
        <taxon>Branchiostoma</taxon>
    </lineage>
</organism>